<organism evidence="1">
    <name type="scientific">hot springs metagenome</name>
    <dbReference type="NCBI Taxonomy" id="433727"/>
    <lineage>
        <taxon>unclassified sequences</taxon>
        <taxon>metagenomes</taxon>
        <taxon>ecological metagenomes</taxon>
    </lineage>
</organism>
<comment type="caution">
    <text evidence="1">The sequence shown here is derived from an EMBL/GenBank/DDBJ whole genome shotgun (WGS) entry which is preliminary data.</text>
</comment>
<dbReference type="EMBL" id="BLAB01000002">
    <property type="protein sequence ID" value="GER94945.1"/>
    <property type="molecule type" value="Genomic_DNA"/>
</dbReference>
<dbReference type="AlphaFoldDB" id="A0A5J4KZX2"/>
<name>A0A5J4KZX2_9ZZZZ</name>
<proteinExistence type="predicted"/>
<sequence>MTEAIKYKNHAAVTGYPKVIALEEPPGKKPYLNIELSIPLIGGSLTAYGKMRGDETEIRSLQDFHKANPAMPIDLKGMIAQFEGAQNRLITNFTFFRWSPYVGPASGLKAAFVLRGELVKKDSSNGTITISQPRQAQEEVSLTVHLENHKEIENLETGTFIEVKGMLKPKTLEDRYGESTSPIRPYAEEIFIVEEKVPI</sequence>
<accession>A0A5J4KZX2</accession>
<reference evidence="1" key="1">
    <citation type="submission" date="2019-10" db="EMBL/GenBank/DDBJ databases">
        <title>Metagenomic sequencing of thiosulfate-disproportionating enrichment culture.</title>
        <authorList>
            <person name="Umezawa K."/>
            <person name="Kojima H."/>
            <person name="Fukui M."/>
        </authorList>
    </citation>
    <scope>NUCLEOTIDE SEQUENCE</scope>
    <source>
        <strain evidence="1">45J</strain>
    </source>
</reference>
<evidence type="ECO:0000313" key="2">
    <source>
        <dbReference type="EMBL" id="GER94945.1"/>
    </source>
</evidence>
<dbReference type="EMBL" id="BLAB01000001">
    <property type="protein sequence ID" value="GER94824.1"/>
    <property type="molecule type" value="Genomic_DNA"/>
</dbReference>
<evidence type="ECO:0000313" key="1">
    <source>
        <dbReference type="EMBL" id="GER94824.1"/>
    </source>
</evidence>
<protein>
    <submittedName>
        <fullName evidence="1">Uncharacterized protein</fullName>
    </submittedName>
</protein>
<gene>
    <name evidence="1" type="ORF">A45J_2590</name>
    <name evidence="2" type="ORF">A45J_2711</name>
</gene>